<dbReference type="InterPro" id="IPR008334">
    <property type="entry name" value="5'-Nucleotdase_C"/>
</dbReference>
<reference evidence="4" key="2">
    <citation type="journal article" date="2021" name="Microbiome">
        <title>Successional dynamics and alternative stable states in a saline activated sludge microbial community over 9 years.</title>
        <authorList>
            <person name="Wang Y."/>
            <person name="Ye J."/>
            <person name="Ju F."/>
            <person name="Liu L."/>
            <person name="Boyd J.A."/>
            <person name="Deng Y."/>
            <person name="Parks D.H."/>
            <person name="Jiang X."/>
            <person name="Yin X."/>
            <person name="Woodcroft B.J."/>
            <person name="Tyson G.W."/>
            <person name="Hugenholtz P."/>
            <person name="Polz M.F."/>
            <person name="Zhang T."/>
        </authorList>
    </citation>
    <scope>NUCLEOTIDE SEQUENCE</scope>
    <source>
        <strain evidence="4">HKST-UBA02</strain>
    </source>
</reference>
<dbReference type="InterPro" id="IPR025965">
    <property type="entry name" value="FlgD/Vpr_Ig-like"/>
</dbReference>
<evidence type="ECO:0000313" key="5">
    <source>
        <dbReference type="Proteomes" id="UP000739538"/>
    </source>
</evidence>
<evidence type="ECO:0000259" key="2">
    <source>
        <dbReference type="Pfam" id="PF02872"/>
    </source>
</evidence>
<dbReference type="GO" id="GO:0009166">
    <property type="term" value="P:nucleotide catabolic process"/>
    <property type="evidence" value="ECO:0007669"/>
    <property type="project" value="InterPro"/>
</dbReference>
<dbReference type="SUPFAM" id="SSF55816">
    <property type="entry name" value="5'-nucleotidase (syn. UDP-sugar hydrolase), C-terminal domain"/>
    <property type="match status" value="1"/>
</dbReference>
<keyword evidence="1" id="KW-0378">Hydrolase</keyword>
<dbReference type="Gene3D" id="3.60.21.10">
    <property type="match status" value="1"/>
</dbReference>
<dbReference type="GO" id="GO:0000166">
    <property type="term" value="F:nucleotide binding"/>
    <property type="evidence" value="ECO:0007669"/>
    <property type="project" value="UniProtKB-KW"/>
</dbReference>
<feature type="domain" description="FlgD/Vpr Ig-like" evidence="3">
    <location>
        <begin position="658"/>
        <end position="716"/>
    </location>
</feature>
<protein>
    <submittedName>
        <fullName evidence="4">5'-nucleotidase C-terminal domain-containing protein</fullName>
    </submittedName>
</protein>
<accession>A0A956NCV7</accession>
<reference evidence="4" key="1">
    <citation type="submission" date="2020-04" db="EMBL/GenBank/DDBJ databases">
        <authorList>
            <person name="Zhang T."/>
        </authorList>
    </citation>
    <scope>NUCLEOTIDE SEQUENCE</scope>
    <source>
        <strain evidence="4">HKST-UBA02</strain>
    </source>
</reference>
<dbReference type="Gene3D" id="3.90.780.10">
    <property type="entry name" value="5'-Nucleotidase, C-terminal domain"/>
    <property type="match status" value="1"/>
</dbReference>
<dbReference type="GO" id="GO:0046872">
    <property type="term" value="F:metal ion binding"/>
    <property type="evidence" value="ECO:0007669"/>
    <property type="project" value="InterPro"/>
</dbReference>
<feature type="domain" description="5'-Nucleotidase C-terminal" evidence="2">
    <location>
        <begin position="399"/>
        <end position="582"/>
    </location>
</feature>
<dbReference type="AlphaFoldDB" id="A0A956NCV7"/>
<evidence type="ECO:0000256" key="1">
    <source>
        <dbReference type="RuleBase" id="RU362119"/>
    </source>
</evidence>
<organism evidence="4 5">
    <name type="scientific">Eiseniibacteriota bacterium</name>
    <dbReference type="NCBI Taxonomy" id="2212470"/>
    <lineage>
        <taxon>Bacteria</taxon>
        <taxon>Candidatus Eiseniibacteriota</taxon>
    </lineage>
</organism>
<dbReference type="PANTHER" id="PTHR11575">
    <property type="entry name" value="5'-NUCLEOTIDASE-RELATED"/>
    <property type="match status" value="1"/>
</dbReference>
<dbReference type="InterPro" id="IPR006146">
    <property type="entry name" value="5'-Nucleotdase_CS"/>
</dbReference>
<comment type="caution">
    <text evidence="4">The sequence shown here is derived from an EMBL/GenBank/DDBJ whole genome shotgun (WGS) entry which is preliminary data.</text>
</comment>
<dbReference type="SUPFAM" id="SSF56300">
    <property type="entry name" value="Metallo-dependent phosphatases"/>
    <property type="match status" value="1"/>
</dbReference>
<dbReference type="Pfam" id="PF13860">
    <property type="entry name" value="FlgD_ig"/>
    <property type="match status" value="1"/>
</dbReference>
<dbReference type="PRINTS" id="PR01607">
    <property type="entry name" value="APYRASEFAMLY"/>
</dbReference>
<dbReference type="EMBL" id="JAGQHS010000026">
    <property type="protein sequence ID" value="MCA9755553.1"/>
    <property type="molecule type" value="Genomic_DNA"/>
</dbReference>
<dbReference type="InterPro" id="IPR029052">
    <property type="entry name" value="Metallo-depent_PP-like"/>
</dbReference>
<dbReference type="PROSITE" id="PS00786">
    <property type="entry name" value="5_NUCLEOTIDASE_2"/>
    <property type="match status" value="1"/>
</dbReference>
<sequence>MNRSPFRSGRHTDRAATPRIDVSIVVLLMLIGAFHLLTLGTAHAAGSEVAFRLTLLHSNDGESQLIDAGPGLEEFGGIARFVTKMKQLQMAGHLVQAQPAGDPMISTGVVTVSSGDNFLAGAEFAASLEKGAPFYDTIGLNRVRYDAKAIGNHEFDFGPETTADFIRGFRMLESSDLSGRPTFVSANLDFSGEPTLQALVDAGVIRKSRVVEVGGTRVGIVGATTPRLRYISSPRFVEVDDDVVGTVQAEIDRLVAEEGVTKIIFISHLQSVEEDLLLLPQLHGVDIAVAGGGSELLANEGDLLVPGDEDQIYGTYPLIAEDGDGRNIPVVTTSGDYRYIGRLVVGFDENGEIVEIDPGSGPVRVAGGTQPDAVEPDPFTQGRVVDPVAAFVAELDQNVVATSEVELDGIRNNVRTMETNEGNLCADALLWQATQLAPSFGLDTPQIAFQNGGGIRNNTLLPVGDLTERTTYDILPFANFVSILEDVPATQVKEILENCVSRVEFVDGRFAQVAGLEFVFDPAGTPQLLDENSNVTQEGTRVRELSLTDGTVIVENGVVVSGAPSIDIATIDFLARGGDQYPYRDHPFTTLGVTYQLALRNYLVDGLGGVVTALDYPVGGEGRITELPAPFQTQNTNGSPALATTEALGLEVATVGLGSTRFAFALPATGPVTLTVHDLNGRRIATLFDGVQAAGNHEVVWNGRSDSGSLVASGMYFGRLSTSEAVALGKTLVVR</sequence>
<dbReference type="InterPro" id="IPR036907">
    <property type="entry name" value="5'-Nucleotdase_C_sf"/>
</dbReference>
<dbReference type="InterPro" id="IPR006179">
    <property type="entry name" value="5_nucleotidase/apyrase"/>
</dbReference>
<comment type="similarity">
    <text evidence="1">Belongs to the 5'-nucleotidase family.</text>
</comment>
<keyword evidence="1" id="KW-0547">Nucleotide-binding</keyword>
<dbReference type="Gene3D" id="2.60.40.4070">
    <property type="match status" value="1"/>
</dbReference>
<dbReference type="PANTHER" id="PTHR11575:SF24">
    <property type="entry name" value="5'-NUCLEOTIDASE"/>
    <property type="match status" value="1"/>
</dbReference>
<name>A0A956NCV7_UNCEI</name>
<dbReference type="Proteomes" id="UP000739538">
    <property type="component" value="Unassembled WGS sequence"/>
</dbReference>
<dbReference type="Pfam" id="PF02872">
    <property type="entry name" value="5_nucleotid_C"/>
    <property type="match status" value="1"/>
</dbReference>
<proteinExistence type="inferred from homology"/>
<gene>
    <name evidence="4" type="ORF">KDA27_07110</name>
</gene>
<dbReference type="GO" id="GO:0016788">
    <property type="term" value="F:hydrolase activity, acting on ester bonds"/>
    <property type="evidence" value="ECO:0007669"/>
    <property type="project" value="InterPro"/>
</dbReference>
<evidence type="ECO:0000313" key="4">
    <source>
        <dbReference type="EMBL" id="MCA9755553.1"/>
    </source>
</evidence>
<evidence type="ECO:0000259" key="3">
    <source>
        <dbReference type="Pfam" id="PF13860"/>
    </source>
</evidence>